<gene>
    <name evidence="4" type="ORF">CLOSYM_00305</name>
</gene>
<evidence type="ECO:0000313" key="5">
    <source>
        <dbReference type="Proteomes" id="UP000016491"/>
    </source>
</evidence>
<keyword evidence="2" id="KW-0812">Transmembrane</keyword>
<dbReference type="InterPro" id="IPR042047">
    <property type="entry name" value="SleB_dom1"/>
</dbReference>
<protein>
    <recommendedName>
        <fullName evidence="3">Cell wall hydrolase SleB domain-containing protein</fullName>
    </recommendedName>
</protein>
<dbReference type="EMBL" id="AWSU01000024">
    <property type="protein sequence ID" value="ERI80463.1"/>
    <property type="molecule type" value="Genomic_DNA"/>
</dbReference>
<dbReference type="Gene3D" id="1.10.10.2520">
    <property type="entry name" value="Cell wall hydrolase SleB, domain 1"/>
    <property type="match status" value="1"/>
</dbReference>
<organism evidence="4 5">
    <name type="scientific">[Clostridium] symbiosum ATCC 14940</name>
    <dbReference type="NCBI Taxonomy" id="411472"/>
    <lineage>
        <taxon>Bacteria</taxon>
        <taxon>Bacillati</taxon>
        <taxon>Bacillota</taxon>
        <taxon>Clostridia</taxon>
        <taxon>Lachnospirales</taxon>
        <taxon>Lachnospiraceae</taxon>
        <taxon>Otoolea</taxon>
    </lineage>
</organism>
<evidence type="ECO:0000259" key="3">
    <source>
        <dbReference type="Pfam" id="PF07486"/>
    </source>
</evidence>
<proteinExistence type="predicted"/>
<feature type="non-terminal residue" evidence="4">
    <location>
        <position position="1"/>
    </location>
</feature>
<evidence type="ECO:0000313" key="4">
    <source>
        <dbReference type="EMBL" id="ERI80463.1"/>
    </source>
</evidence>
<feature type="region of interest" description="Disordered" evidence="1">
    <location>
        <begin position="107"/>
        <end position="127"/>
    </location>
</feature>
<keyword evidence="2" id="KW-1133">Transmembrane helix</keyword>
<reference evidence="4 5" key="1">
    <citation type="submission" date="2013-07" db="EMBL/GenBank/DDBJ databases">
        <authorList>
            <person name="Weinstock G."/>
            <person name="Sodergren E."/>
            <person name="Wylie T."/>
            <person name="Fulton L."/>
            <person name="Fulton R."/>
            <person name="Fronick C."/>
            <person name="O'Laughlin M."/>
            <person name="Godfrey J."/>
            <person name="Miner T."/>
            <person name="Herter B."/>
            <person name="Appelbaum E."/>
            <person name="Cordes M."/>
            <person name="Lek S."/>
            <person name="Wollam A."/>
            <person name="Pepin K.H."/>
            <person name="Palsikar V.B."/>
            <person name="Mitreva M."/>
            <person name="Wilson R.K."/>
        </authorList>
    </citation>
    <scope>NUCLEOTIDE SEQUENCE [LARGE SCALE GENOMIC DNA]</scope>
    <source>
        <strain evidence="4 5">ATCC 14940</strain>
    </source>
</reference>
<feature type="domain" description="Cell wall hydrolase SleB" evidence="3">
    <location>
        <begin position="158"/>
        <end position="218"/>
    </location>
</feature>
<dbReference type="Proteomes" id="UP000016491">
    <property type="component" value="Unassembled WGS sequence"/>
</dbReference>
<dbReference type="InterPro" id="IPR011105">
    <property type="entry name" value="Cell_wall_hydrolase_SleB"/>
</dbReference>
<name>A0ABC9U3C1_CLOSY</name>
<feature type="transmembrane region" description="Helical" evidence="2">
    <location>
        <begin position="43"/>
        <end position="63"/>
    </location>
</feature>
<evidence type="ECO:0000256" key="1">
    <source>
        <dbReference type="SAM" id="MobiDB-lite"/>
    </source>
</evidence>
<comment type="caution">
    <text evidence="4">The sequence shown here is derived from an EMBL/GenBank/DDBJ whole genome shotgun (WGS) entry which is preliminary data.</text>
</comment>
<keyword evidence="2" id="KW-0472">Membrane</keyword>
<dbReference type="AlphaFoldDB" id="A0ABC9U3C1"/>
<evidence type="ECO:0000256" key="2">
    <source>
        <dbReference type="SAM" id="Phobius"/>
    </source>
</evidence>
<sequence length="249" mass="27205">GRVLQTSVKSPVCTIINIFLIELTYIGKETEINLLRRTMIKKILCILPVITLLYMAPGTLFAAEGETLGAVQTAVEQIAAEQTAEQQTETEPAAAAMAYGPAAEAAAGTEAAAQDGNGSEAQTVESEEEEAVAQPAAYTEEELYVMAHVLAGECQSCPDQEQLYVGSVVLNRKNHPSFPNTIKGVVFQKGQYSCTRDGNYYREPTERNWANARTLLENGSVLPANVIWQSGGRQGKGVYVKTRWHYYCY</sequence>
<dbReference type="Pfam" id="PF07486">
    <property type="entry name" value="Hydrolase_2"/>
    <property type="match status" value="1"/>
</dbReference>
<feature type="compositionally biased region" description="Low complexity" evidence="1">
    <location>
        <begin position="107"/>
        <end position="124"/>
    </location>
</feature>
<accession>A0ABC9U3C1</accession>